<dbReference type="GO" id="GO:0007165">
    <property type="term" value="P:signal transduction"/>
    <property type="evidence" value="ECO:0007669"/>
    <property type="project" value="InterPro"/>
</dbReference>
<dbReference type="Pfam" id="PF00497">
    <property type="entry name" value="SBP_bac_3"/>
    <property type="match status" value="1"/>
</dbReference>
<keyword evidence="4" id="KW-1185">Reference proteome</keyword>
<dbReference type="EMBL" id="CP060789">
    <property type="protein sequence ID" value="QNP54767.1"/>
    <property type="molecule type" value="Genomic_DNA"/>
</dbReference>
<dbReference type="RefSeq" id="WP_187719903.1">
    <property type="nucleotide sequence ID" value="NZ_CP060789.1"/>
</dbReference>
<proteinExistence type="predicted"/>
<dbReference type="PROSITE" id="PS50104">
    <property type="entry name" value="TIR"/>
    <property type="match status" value="1"/>
</dbReference>
<evidence type="ECO:0000313" key="3">
    <source>
        <dbReference type="EMBL" id="QNP54767.1"/>
    </source>
</evidence>
<organism evidence="3 4">
    <name type="scientific">Tessaracoccus defluvii</name>
    <dbReference type="NCBI Taxonomy" id="1285901"/>
    <lineage>
        <taxon>Bacteria</taxon>
        <taxon>Bacillati</taxon>
        <taxon>Actinomycetota</taxon>
        <taxon>Actinomycetes</taxon>
        <taxon>Propionibacteriales</taxon>
        <taxon>Propionibacteriaceae</taxon>
        <taxon>Tessaracoccus</taxon>
    </lineage>
</organism>
<dbReference type="KEGG" id="tdf:H9L22_10685"/>
<dbReference type="AlphaFoldDB" id="A0A7H0H2K1"/>
<evidence type="ECO:0000259" key="2">
    <source>
        <dbReference type="PROSITE" id="PS50104"/>
    </source>
</evidence>
<feature type="domain" description="TIR" evidence="2">
    <location>
        <begin position="9"/>
        <end position="136"/>
    </location>
</feature>
<dbReference type="SUPFAM" id="SSF52200">
    <property type="entry name" value="Toll/Interleukin receptor TIR domain"/>
    <property type="match status" value="1"/>
</dbReference>
<gene>
    <name evidence="3" type="ORF">H9L22_10685</name>
</gene>
<evidence type="ECO:0000313" key="4">
    <source>
        <dbReference type="Proteomes" id="UP000516117"/>
    </source>
</evidence>
<dbReference type="InterPro" id="IPR035897">
    <property type="entry name" value="Toll_tir_struct_dom_sf"/>
</dbReference>
<dbReference type="Gene3D" id="3.40.190.10">
    <property type="entry name" value="Periplasmic binding protein-like II"/>
    <property type="match status" value="1"/>
</dbReference>
<dbReference type="InterPro" id="IPR000157">
    <property type="entry name" value="TIR_dom"/>
</dbReference>
<name>A0A7H0H2K1_9ACTN</name>
<dbReference type="Proteomes" id="UP000516117">
    <property type="component" value="Chromosome"/>
</dbReference>
<reference evidence="3 4" key="1">
    <citation type="submission" date="2020-08" db="EMBL/GenBank/DDBJ databases">
        <title>Genome sequence of Tessaracoccus defluvii JCM 17540T.</title>
        <authorList>
            <person name="Hyun D.-W."/>
            <person name="Bae J.-W."/>
        </authorList>
    </citation>
    <scope>NUCLEOTIDE SEQUENCE [LARGE SCALE GENOMIC DNA]</scope>
    <source>
        <strain evidence="3 4">JCM 17540</strain>
    </source>
</reference>
<feature type="region of interest" description="Disordered" evidence="1">
    <location>
        <begin position="138"/>
        <end position="159"/>
    </location>
</feature>
<dbReference type="Gene3D" id="3.40.50.10140">
    <property type="entry name" value="Toll/interleukin-1 receptor homology (TIR) domain"/>
    <property type="match status" value="1"/>
</dbReference>
<evidence type="ECO:0000256" key="1">
    <source>
        <dbReference type="SAM" id="MobiDB-lite"/>
    </source>
</evidence>
<dbReference type="InterPro" id="IPR001638">
    <property type="entry name" value="Solute-binding_3/MltF_N"/>
</dbReference>
<protein>
    <submittedName>
        <fullName evidence="3">TIR domain-containing protein</fullName>
    </submittedName>
</protein>
<sequence>METNAADAWPERVFVCHSSLDASVAARLVAALESARIACWIAPRDVESGVPYPRQLVKAIIECRVFLLLVTNNSASSDHVVRELEQAVKHRRPILPVVVGGAMSADLDYYLGAVHQIHGSDADEVISLVEAYFAAPNRNPRPPSPLPAQPALPDKPQSRDTQALHVGVIPWPPFSMHAPPGGSPQGLFIDLLTRFGEVNNRDVQFTSISNEQSTRLVDEGLIDVVACLYRTPRRDRSYDFAACLYAGTMGAVVRASEERVTSFGDLMREEIRIVACQGRSGLNWPPINSELVQARRGSLKWTP</sequence>
<dbReference type="SUPFAM" id="SSF53850">
    <property type="entry name" value="Periplasmic binding protein-like II"/>
    <property type="match status" value="1"/>
</dbReference>
<dbReference type="Pfam" id="PF13676">
    <property type="entry name" value="TIR_2"/>
    <property type="match status" value="1"/>
</dbReference>
<accession>A0A7H0H2K1</accession>
<feature type="compositionally biased region" description="Pro residues" evidence="1">
    <location>
        <begin position="139"/>
        <end position="150"/>
    </location>
</feature>